<dbReference type="PANTHER" id="PTHR43569:SF2">
    <property type="entry name" value="AMIDOHYDROLASE-RELATED DOMAIN-CONTAINING PROTEIN"/>
    <property type="match status" value="1"/>
</dbReference>
<dbReference type="SUPFAM" id="SSF51556">
    <property type="entry name" value="Metallo-dependent hydrolases"/>
    <property type="match status" value="1"/>
</dbReference>
<dbReference type="PANTHER" id="PTHR43569">
    <property type="entry name" value="AMIDOHYDROLASE"/>
    <property type="match status" value="1"/>
</dbReference>
<dbReference type="InterPro" id="IPR052350">
    <property type="entry name" value="Metallo-dep_Lactonases"/>
</dbReference>
<dbReference type="GO" id="GO:0016787">
    <property type="term" value="F:hydrolase activity"/>
    <property type="evidence" value="ECO:0007669"/>
    <property type="project" value="UniProtKB-KW"/>
</dbReference>
<keyword evidence="4" id="KW-1185">Reference proteome</keyword>
<dbReference type="Proteomes" id="UP000260823">
    <property type="component" value="Unassembled WGS sequence"/>
</dbReference>
<dbReference type="InterPro" id="IPR032466">
    <property type="entry name" value="Metal_Hydrolase"/>
</dbReference>
<gene>
    <name evidence="3" type="ORF">DYU05_01030</name>
</gene>
<evidence type="ECO:0000259" key="2">
    <source>
        <dbReference type="Pfam" id="PF04909"/>
    </source>
</evidence>
<feature type="domain" description="Amidohydrolase-related" evidence="2">
    <location>
        <begin position="5"/>
        <end position="274"/>
    </location>
</feature>
<comment type="similarity">
    <text evidence="1">Belongs to the metallo-dependent hydrolases superfamily.</text>
</comment>
<dbReference type="RefSeq" id="WP_117381134.1">
    <property type="nucleotide sequence ID" value="NZ_QWDE01000001.1"/>
</dbReference>
<reference evidence="3 4" key="1">
    <citation type="submission" date="2018-08" db="EMBL/GenBank/DDBJ databases">
        <title>Mucilaginibacter terrae sp. nov., isolated from manganese diggings.</title>
        <authorList>
            <person name="Huang Y."/>
            <person name="Zhou Z."/>
        </authorList>
    </citation>
    <scope>NUCLEOTIDE SEQUENCE [LARGE SCALE GENOMIC DNA]</scope>
    <source>
        <strain evidence="3 4">ZH6</strain>
    </source>
</reference>
<dbReference type="Gene3D" id="3.20.20.140">
    <property type="entry name" value="Metal-dependent hydrolases"/>
    <property type="match status" value="1"/>
</dbReference>
<keyword evidence="3" id="KW-0378">Hydrolase</keyword>
<dbReference type="AlphaFoldDB" id="A0A3E2NTB6"/>
<comment type="caution">
    <text evidence="3">The sequence shown here is derived from an EMBL/GenBank/DDBJ whole genome shotgun (WGS) entry which is preliminary data.</text>
</comment>
<dbReference type="OrthoDB" id="5450317at2"/>
<dbReference type="EMBL" id="QWDE01000001">
    <property type="protein sequence ID" value="RFZ84244.1"/>
    <property type="molecule type" value="Genomic_DNA"/>
</dbReference>
<organism evidence="3 4">
    <name type="scientific">Mucilaginibacter terrenus</name>
    <dbReference type="NCBI Taxonomy" id="2482727"/>
    <lineage>
        <taxon>Bacteria</taxon>
        <taxon>Pseudomonadati</taxon>
        <taxon>Bacteroidota</taxon>
        <taxon>Sphingobacteriia</taxon>
        <taxon>Sphingobacteriales</taxon>
        <taxon>Sphingobacteriaceae</taxon>
        <taxon>Mucilaginibacter</taxon>
    </lineage>
</organism>
<sequence>MLRLDAHQHFWKYDPVKDAWITDEMAVLKRDFMPEDLSLVLHDNAIGGCVAVQASQSEAETDFLIDLAAQNSFVKGVVGWVDLQADNIEERLQYYREYSIVKGFRHIIQAENAGFMLSDKFQRGISLLDEHGFSYDILIKPQQLEEAAALVAQFPRQQFVIDHMAKPLIKQRELEPWREDMIALAKHKNVWCKVSGFCTEADWQNWTFEDIKPYLDTVFEAFGIDRLMFGSDWPVCLLAGGYSRTISCLNSYLKDFTDSDKAKFWGGNAASFYQINS</sequence>
<dbReference type="InterPro" id="IPR006680">
    <property type="entry name" value="Amidohydro-rel"/>
</dbReference>
<dbReference type="Pfam" id="PF04909">
    <property type="entry name" value="Amidohydro_2"/>
    <property type="match status" value="1"/>
</dbReference>
<proteinExistence type="inferred from homology"/>
<name>A0A3E2NTB6_9SPHI</name>
<accession>A0A3E2NTB6</accession>
<evidence type="ECO:0000256" key="1">
    <source>
        <dbReference type="ARBA" id="ARBA00038310"/>
    </source>
</evidence>
<evidence type="ECO:0000313" key="4">
    <source>
        <dbReference type="Proteomes" id="UP000260823"/>
    </source>
</evidence>
<protein>
    <submittedName>
        <fullName evidence="3">Amidohydrolase</fullName>
    </submittedName>
</protein>
<evidence type="ECO:0000313" key="3">
    <source>
        <dbReference type="EMBL" id="RFZ84244.1"/>
    </source>
</evidence>